<accession>A0AA40Y686</accession>
<sequence length="101" mass="10941">MTLAEAAERSACSPKTIRRAIDAGQLVAVRLGASARSDRVHPADLEDWWERSRRASAVGPAAPRASQCVPRPGSADERLAALLAPTNRRTKGRRRTDARQA</sequence>
<evidence type="ECO:0000259" key="2">
    <source>
        <dbReference type="Pfam" id="PF12728"/>
    </source>
</evidence>
<reference evidence="3" key="1">
    <citation type="submission" date="2020-11" db="EMBL/GenBank/DDBJ databases">
        <title>Enhanced detection system for hospital associated transmission using whole genome sequencing surveillance.</title>
        <authorList>
            <person name="Harrison L.H."/>
            <person name="Van Tyne D."/>
            <person name="Marsh J.W."/>
            <person name="Griffith M.P."/>
            <person name="Snyder D.J."/>
            <person name="Cooper V.S."/>
            <person name="Mustapha M."/>
        </authorList>
    </citation>
    <scope>NUCLEOTIDE SEQUENCE</scope>
    <source>
        <strain evidence="3">STEN00053</strain>
    </source>
</reference>
<organism evidence="3 4">
    <name type="scientific">Stenotrophomonas maltophilia</name>
    <name type="common">Pseudomonas maltophilia</name>
    <name type="synonym">Xanthomonas maltophilia</name>
    <dbReference type="NCBI Taxonomy" id="40324"/>
    <lineage>
        <taxon>Bacteria</taxon>
        <taxon>Pseudomonadati</taxon>
        <taxon>Pseudomonadota</taxon>
        <taxon>Gammaproteobacteria</taxon>
        <taxon>Lysobacterales</taxon>
        <taxon>Lysobacteraceae</taxon>
        <taxon>Stenotrophomonas</taxon>
        <taxon>Stenotrophomonas maltophilia group</taxon>
    </lineage>
</organism>
<evidence type="ECO:0000313" key="3">
    <source>
        <dbReference type="EMBL" id="MBH1790579.1"/>
    </source>
</evidence>
<feature type="region of interest" description="Disordered" evidence="1">
    <location>
        <begin position="80"/>
        <end position="101"/>
    </location>
</feature>
<comment type="caution">
    <text evidence="3">The sequence shown here is derived from an EMBL/GenBank/DDBJ whole genome shotgun (WGS) entry which is preliminary data.</text>
</comment>
<dbReference type="SUPFAM" id="SSF46955">
    <property type="entry name" value="Putative DNA-binding domain"/>
    <property type="match status" value="1"/>
</dbReference>
<evidence type="ECO:0000256" key="1">
    <source>
        <dbReference type="SAM" id="MobiDB-lite"/>
    </source>
</evidence>
<dbReference type="GO" id="GO:0003677">
    <property type="term" value="F:DNA binding"/>
    <property type="evidence" value="ECO:0007669"/>
    <property type="project" value="InterPro"/>
</dbReference>
<name>A0AA40Y686_STEMA</name>
<dbReference type="InterPro" id="IPR010093">
    <property type="entry name" value="SinI_DNA-bd"/>
</dbReference>
<dbReference type="EMBL" id="JADUOV010000007">
    <property type="protein sequence ID" value="MBH1790579.1"/>
    <property type="molecule type" value="Genomic_DNA"/>
</dbReference>
<dbReference type="InterPro" id="IPR041657">
    <property type="entry name" value="HTH_17"/>
</dbReference>
<feature type="domain" description="Helix-turn-helix" evidence="2">
    <location>
        <begin position="1"/>
        <end position="52"/>
    </location>
</feature>
<dbReference type="Proteomes" id="UP000634179">
    <property type="component" value="Unassembled WGS sequence"/>
</dbReference>
<protein>
    <submittedName>
        <fullName evidence="3">Helix-turn-helix domain-containing protein</fullName>
    </submittedName>
</protein>
<dbReference type="Pfam" id="PF12728">
    <property type="entry name" value="HTH_17"/>
    <property type="match status" value="1"/>
</dbReference>
<evidence type="ECO:0000313" key="4">
    <source>
        <dbReference type="Proteomes" id="UP000634179"/>
    </source>
</evidence>
<dbReference type="AlphaFoldDB" id="A0AA40Y686"/>
<proteinExistence type="predicted"/>
<dbReference type="InterPro" id="IPR009061">
    <property type="entry name" value="DNA-bd_dom_put_sf"/>
</dbReference>
<dbReference type="NCBIfam" id="TIGR01764">
    <property type="entry name" value="excise"/>
    <property type="match status" value="1"/>
</dbReference>
<gene>
    <name evidence="3" type="ORF">I5V89_11915</name>
</gene>